<protein>
    <submittedName>
        <fullName evidence="2">Uncharacterized protein</fullName>
    </submittedName>
</protein>
<dbReference type="GO" id="GO:0003676">
    <property type="term" value="F:nucleic acid binding"/>
    <property type="evidence" value="ECO:0007669"/>
    <property type="project" value="InterPro"/>
</dbReference>
<dbReference type="SUPFAM" id="SSF54928">
    <property type="entry name" value="RNA-binding domain, RBD"/>
    <property type="match status" value="1"/>
</dbReference>
<dbReference type="OrthoDB" id="1099063at2759"/>
<gene>
    <name evidence="2" type="ORF">D9615_000304</name>
</gene>
<evidence type="ECO:0000313" key="3">
    <source>
        <dbReference type="Proteomes" id="UP000565441"/>
    </source>
</evidence>
<accession>A0A8H5HR62</accession>
<organism evidence="2 3">
    <name type="scientific">Tricholomella constricta</name>
    <dbReference type="NCBI Taxonomy" id="117010"/>
    <lineage>
        <taxon>Eukaryota</taxon>
        <taxon>Fungi</taxon>
        <taxon>Dikarya</taxon>
        <taxon>Basidiomycota</taxon>
        <taxon>Agaricomycotina</taxon>
        <taxon>Agaricomycetes</taxon>
        <taxon>Agaricomycetidae</taxon>
        <taxon>Agaricales</taxon>
        <taxon>Tricholomatineae</taxon>
        <taxon>Lyophyllaceae</taxon>
        <taxon>Tricholomella</taxon>
    </lineage>
</organism>
<keyword evidence="3" id="KW-1185">Reference proteome</keyword>
<dbReference type="EMBL" id="JAACJP010000001">
    <property type="protein sequence ID" value="KAF5388096.1"/>
    <property type="molecule type" value="Genomic_DNA"/>
</dbReference>
<proteinExistence type="predicted"/>
<name>A0A8H5HR62_9AGAR</name>
<evidence type="ECO:0000256" key="1">
    <source>
        <dbReference type="SAM" id="MobiDB-lite"/>
    </source>
</evidence>
<dbReference type="AlphaFoldDB" id="A0A8H5HR62"/>
<sequence length="185" mass="21789">MSQYFSKEDAERAILELDNTLLGGQRVRVSGRPEIFSRRPARSRSPEGRARSPRQWSNDDRRDMHPNDYYHLRTNDYEYYHRGSSPPAYHYESPAYRYYSQYRFPARHRSPHCALDEAGMASSHSYLATGVDHEPEQYEEQYDYASRGLTLEAWKYDYDHVVGHITDQWNAPCEQVPGSQQPNNF</sequence>
<reference evidence="2 3" key="1">
    <citation type="journal article" date="2020" name="ISME J.">
        <title>Uncovering the hidden diversity of litter-decomposition mechanisms in mushroom-forming fungi.</title>
        <authorList>
            <person name="Floudas D."/>
            <person name="Bentzer J."/>
            <person name="Ahren D."/>
            <person name="Johansson T."/>
            <person name="Persson P."/>
            <person name="Tunlid A."/>
        </authorList>
    </citation>
    <scope>NUCLEOTIDE SEQUENCE [LARGE SCALE GENOMIC DNA]</scope>
    <source>
        <strain evidence="2 3">CBS 661.87</strain>
    </source>
</reference>
<dbReference type="InterPro" id="IPR035979">
    <property type="entry name" value="RBD_domain_sf"/>
</dbReference>
<dbReference type="Gene3D" id="3.30.70.330">
    <property type="match status" value="1"/>
</dbReference>
<evidence type="ECO:0000313" key="2">
    <source>
        <dbReference type="EMBL" id="KAF5388096.1"/>
    </source>
</evidence>
<dbReference type="InterPro" id="IPR012677">
    <property type="entry name" value="Nucleotide-bd_a/b_plait_sf"/>
</dbReference>
<dbReference type="Proteomes" id="UP000565441">
    <property type="component" value="Unassembled WGS sequence"/>
</dbReference>
<comment type="caution">
    <text evidence="2">The sequence shown here is derived from an EMBL/GenBank/DDBJ whole genome shotgun (WGS) entry which is preliminary data.</text>
</comment>
<feature type="region of interest" description="Disordered" evidence="1">
    <location>
        <begin position="33"/>
        <end position="65"/>
    </location>
</feature>